<name>G7YXU0_CLOSI</name>
<dbReference type="AlphaFoldDB" id="G7YXU0"/>
<evidence type="ECO:0000313" key="2">
    <source>
        <dbReference type="Proteomes" id="UP000008909"/>
    </source>
</evidence>
<accession>G7YXU0</accession>
<proteinExistence type="predicted"/>
<dbReference type="STRING" id="79923.G7YXU0"/>
<evidence type="ECO:0000313" key="1">
    <source>
        <dbReference type="EMBL" id="GAA57770.1"/>
    </source>
</evidence>
<dbReference type="EMBL" id="DF145029">
    <property type="protein sequence ID" value="GAA57770.1"/>
    <property type="molecule type" value="Genomic_DNA"/>
</dbReference>
<reference evidence="1" key="1">
    <citation type="journal article" date="2011" name="Genome Biol.">
        <title>The draft genome of the carcinogenic human liver fluke Clonorchis sinensis.</title>
        <authorList>
            <person name="Wang X."/>
            <person name="Chen W."/>
            <person name="Huang Y."/>
            <person name="Sun J."/>
            <person name="Men J."/>
            <person name="Liu H."/>
            <person name="Luo F."/>
            <person name="Guo L."/>
            <person name="Lv X."/>
            <person name="Deng C."/>
            <person name="Zhou C."/>
            <person name="Fan Y."/>
            <person name="Li X."/>
            <person name="Huang L."/>
            <person name="Hu Y."/>
            <person name="Liang C."/>
            <person name="Hu X."/>
            <person name="Xu J."/>
            <person name="Yu X."/>
        </authorList>
    </citation>
    <scope>NUCLEOTIDE SEQUENCE [LARGE SCALE GENOMIC DNA]</scope>
    <source>
        <strain evidence="1">Henan</strain>
    </source>
</reference>
<reference key="2">
    <citation type="submission" date="2011-10" db="EMBL/GenBank/DDBJ databases">
        <title>The genome and transcriptome sequence of Clonorchis sinensis provide insights into the carcinogenic liver fluke.</title>
        <authorList>
            <person name="Wang X."/>
            <person name="Huang Y."/>
            <person name="Chen W."/>
            <person name="Liu H."/>
            <person name="Guo L."/>
            <person name="Chen Y."/>
            <person name="Luo F."/>
            <person name="Zhou W."/>
            <person name="Sun J."/>
            <person name="Mao Q."/>
            <person name="Liang P."/>
            <person name="Zhou C."/>
            <person name="Tian Y."/>
            <person name="Men J."/>
            <person name="Lv X."/>
            <person name="Huang L."/>
            <person name="Zhou J."/>
            <person name="Hu Y."/>
            <person name="Li R."/>
            <person name="Zhang F."/>
            <person name="Lei H."/>
            <person name="Li X."/>
            <person name="Hu X."/>
            <person name="Liang C."/>
            <person name="Xu J."/>
            <person name="Wu Z."/>
            <person name="Yu X."/>
        </authorList>
    </citation>
    <scope>NUCLEOTIDE SEQUENCE</scope>
    <source>
        <strain>Henan</strain>
    </source>
</reference>
<sequence length="86" mass="9806">MFSEGNSWMLYDLLNAFRFDDVEKLAASLEAGSAETLDNYDFLSDNVSYEAASRKNSSFAMYVWITCEHERIHSLHSGMQLNPNDS</sequence>
<keyword evidence="2" id="KW-1185">Reference proteome</keyword>
<protein>
    <submittedName>
        <fullName evidence="1">Uncharacterized protein</fullName>
    </submittedName>
</protein>
<dbReference type="Proteomes" id="UP000008909">
    <property type="component" value="Unassembled WGS sequence"/>
</dbReference>
<dbReference type="InParanoid" id="G7YXU0"/>
<gene>
    <name evidence="1" type="ORF">CLF_113177</name>
</gene>
<organism evidence="1 2">
    <name type="scientific">Clonorchis sinensis</name>
    <name type="common">Chinese liver fluke</name>
    <dbReference type="NCBI Taxonomy" id="79923"/>
    <lineage>
        <taxon>Eukaryota</taxon>
        <taxon>Metazoa</taxon>
        <taxon>Spiralia</taxon>
        <taxon>Lophotrochozoa</taxon>
        <taxon>Platyhelminthes</taxon>
        <taxon>Trematoda</taxon>
        <taxon>Digenea</taxon>
        <taxon>Opisthorchiida</taxon>
        <taxon>Opisthorchiata</taxon>
        <taxon>Opisthorchiidae</taxon>
        <taxon>Clonorchis</taxon>
    </lineage>
</organism>